<sequence length="465" mass="47321">MGGTMTRGLGLSIGTARAIAVSMSEDGTSTVSRRSTLTFGTQSTVRLGDDPGGEGVVADLAHRPGEVRVAGDGYRYTGEDLIAAAAYCLVAEANPPEDVPIVLTTAAAHPRGAGNTLRTALDRAGLGRVGLVAEPVAAVACLEFERGPLGDGLALVCNVDAGSLDLTVVAIGTAWRSDPIVGRPLRFDERCATSPVTNDRIPTLELVADCLSIAEVTCDDLDVIVVSGESAADSTVMQSLSQLGRPILSCPEPGSMAARGAAALAAASSMDDVPAATSPRNPWPRRVAIASVAAAVVLAMPLLTRGSEPDPVITSATSGAPGLGVRLVEQSARPHVPPRRMTRDAPTPPAAVEESVLPEDAFAAVVPIIVRAPVAVVPAALPASADTHHPDSDSTTSTTAAAPSRSPAPESSFGPKSAPHPEPPVTPDPTTQQPEPDPTAAPETPEPTPTDESEPDAETSVPSTP</sequence>
<dbReference type="OrthoDB" id="4467533at2"/>
<evidence type="ECO:0000256" key="1">
    <source>
        <dbReference type="SAM" id="MobiDB-lite"/>
    </source>
</evidence>
<organism evidence="2 3">
    <name type="scientific">Rhodococcus oxybenzonivorans</name>
    <dbReference type="NCBI Taxonomy" id="1990687"/>
    <lineage>
        <taxon>Bacteria</taxon>
        <taxon>Bacillati</taxon>
        <taxon>Actinomycetota</taxon>
        <taxon>Actinomycetes</taxon>
        <taxon>Mycobacteriales</taxon>
        <taxon>Nocardiaceae</taxon>
        <taxon>Rhodococcus</taxon>
    </lineage>
</organism>
<reference evidence="2 3" key="1">
    <citation type="submission" date="2017-05" db="EMBL/GenBank/DDBJ databases">
        <title>Isolation of Rhodococcus sp. S2-17 biodegrading of BP-3.</title>
        <authorList>
            <person name="Lee Y."/>
            <person name="Kim K.H."/>
            <person name="Chun B.H."/>
            <person name="Jung H.S."/>
            <person name="Jeon C.O."/>
        </authorList>
    </citation>
    <scope>NUCLEOTIDE SEQUENCE [LARGE SCALE GENOMIC DNA]</scope>
    <source>
        <strain evidence="2 3">S2-17</strain>
    </source>
</reference>
<protein>
    <recommendedName>
        <fullName evidence="4">Molecular chaperone</fullName>
    </recommendedName>
</protein>
<evidence type="ECO:0000313" key="2">
    <source>
        <dbReference type="EMBL" id="AWK72747.1"/>
    </source>
</evidence>
<dbReference type="AlphaFoldDB" id="A0A2S2BVT4"/>
<accession>A0A2S2BVT4</accession>
<gene>
    <name evidence="2" type="ORF">CBI38_15435</name>
</gene>
<feature type="region of interest" description="Disordered" evidence="1">
    <location>
        <begin position="331"/>
        <end position="352"/>
    </location>
</feature>
<feature type="compositionally biased region" description="Pro residues" evidence="1">
    <location>
        <begin position="435"/>
        <end position="448"/>
    </location>
</feature>
<evidence type="ECO:0000313" key="3">
    <source>
        <dbReference type="Proteomes" id="UP000245711"/>
    </source>
</evidence>
<proteinExistence type="predicted"/>
<dbReference type="Gene3D" id="3.30.420.40">
    <property type="match status" value="2"/>
</dbReference>
<evidence type="ECO:0008006" key="4">
    <source>
        <dbReference type="Google" id="ProtNLM"/>
    </source>
</evidence>
<name>A0A2S2BVT4_9NOCA</name>
<keyword evidence="3" id="KW-1185">Reference proteome</keyword>
<dbReference type="EMBL" id="CP021354">
    <property type="protein sequence ID" value="AWK72747.1"/>
    <property type="molecule type" value="Genomic_DNA"/>
</dbReference>
<feature type="compositionally biased region" description="Low complexity" evidence="1">
    <location>
        <begin position="393"/>
        <end position="412"/>
    </location>
</feature>
<dbReference type="Proteomes" id="UP000245711">
    <property type="component" value="Chromosome"/>
</dbReference>
<feature type="compositionally biased region" description="Pro residues" evidence="1">
    <location>
        <begin position="418"/>
        <end position="427"/>
    </location>
</feature>
<feature type="region of interest" description="Disordered" evidence="1">
    <location>
        <begin position="383"/>
        <end position="465"/>
    </location>
</feature>
<dbReference type="KEGG" id="roz:CBI38_15435"/>